<protein>
    <recommendedName>
        <fullName evidence="6">Pseudouridine synthase</fullName>
        <ecNumber evidence="6">5.4.99.-</ecNumber>
    </recommendedName>
</protein>
<evidence type="ECO:0000256" key="3">
    <source>
        <dbReference type="ARBA" id="ARBA00023235"/>
    </source>
</evidence>
<dbReference type="InterPro" id="IPR006224">
    <property type="entry name" value="PsdUridine_synth_RluA-like_CS"/>
</dbReference>
<dbReference type="Pfam" id="PF00849">
    <property type="entry name" value="PseudoU_synth_2"/>
    <property type="match status" value="1"/>
</dbReference>
<evidence type="ECO:0000259" key="7">
    <source>
        <dbReference type="SMART" id="SM00363"/>
    </source>
</evidence>
<dbReference type="GO" id="GO:0120159">
    <property type="term" value="F:rRNA pseudouridine synthase activity"/>
    <property type="evidence" value="ECO:0007669"/>
    <property type="project" value="UniProtKB-ARBA"/>
</dbReference>
<dbReference type="CDD" id="cd02869">
    <property type="entry name" value="PseudoU_synth_RluA_like"/>
    <property type="match status" value="1"/>
</dbReference>
<dbReference type="CDD" id="cd00165">
    <property type="entry name" value="S4"/>
    <property type="match status" value="1"/>
</dbReference>
<dbReference type="Proteomes" id="UP000199512">
    <property type="component" value="Unassembled WGS sequence"/>
</dbReference>
<dbReference type="EMBL" id="FODF01000002">
    <property type="protein sequence ID" value="SEN31802.1"/>
    <property type="molecule type" value="Genomic_DNA"/>
</dbReference>
<evidence type="ECO:0000256" key="1">
    <source>
        <dbReference type="ARBA" id="ARBA00000073"/>
    </source>
</evidence>
<dbReference type="InterPro" id="IPR050188">
    <property type="entry name" value="RluA_PseudoU_synthase"/>
</dbReference>
<feature type="domain" description="RNA-binding S4" evidence="7">
    <location>
        <begin position="41"/>
        <end position="105"/>
    </location>
</feature>
<dbReference type="InterPro" id="IPR002942">
    <property type="entry name" value="S4_RNA-bd"/>
</dbReference>
<dbReference type="PROSITE" id="PS50889">
    <property type="entry name" value="S4"/>
    <property type="match status" value="1"/>
</dbReference>
<dbReference type="AlphaFoldDB" id="A0A1H8FJI9"/>
<organism evidence="8 9">
    <name type="scientific">Peptostreptococcus russellii</name>
    <dbReference type="NCBI Taxonomy" id="215200"/>
    <lineage>
        <taxon>Bacteria</taxon>
        <taxon>Bacillati</taxon>
        <taxon>Bacillota</taxon>
        <taxon>Clostridia</taxon>
        <taxon>Peptostreptococcales</taxon>
        <taxon>Peptostreptococcaceae</taxon>
        <taxon>Peptostreptococcus</taxon>
    </lineage>
</organism>
<dbReference type="GO" id="GO:0000455">
    <property type="term" value="P:enzyme-directed rRNA pseudouridine synthesis"/>
    <property type="evidence" value="ECO:0007669"/>
    <property type="project" value="TreeGrafter"/>
</dbReference>
<proteinExistence type="inferred from homology"/>
<evidence type="ECO:0000256" key="5">
    <source>
        <dbReference type="PROSITE-ProRule" id="PRU00182"/>
    </source>
</evidence>
<dbReference type="RefSeq" id="WP_091974111.1">
    <property type="nucleotide sequence ID" value="NZ_CAUWDX010000008.1"/>
</dbReference>
<dbReference type="SUPFAM" id="SSF55174">
    <property type="entry name" value="Alpha-L RNA-binding motif"/>
    <property type="match status" value="1"/>
</dbReference>
<evidence type="ECO:0000313" key="9">
    <source>
        <dbReference type="Proteomes" id="UP000199512"/>
    </source>
</evidence>
<evidence type="ECO:0000313" key="8">
    <source>
        <dbReference type="EMBL" id="SEN31802.1"/>
    </source>
</evidence>
<dbReference type="NCBIfam" id="TIGR00005">
    <property type="entry name" value="rluA_subfam"/>
    <property type="match status" value="1"/>
</dbReference>
<dbReference type="OrthoDB" id="9807829at2"/>
<evidence type="ECO:0000256" key="4">
    <source>
        <dbReference type="PIRSR" id="PIRSR606225-1"/>
    </source>
</evidence>
<dbReference type="Gene3D" id="3.30.2350.10">
    <property type="entry name" value="Pseudouridine synthase"/>
    <property type="match status" value="1"/>
</dbReference>
<dbReference type="InterPro" id="IPR006225">
    <property type="entry name" value="PsdUridine_synth_RluC/D"/>
</dbReference>
<dbReference type="PANTHER" id="PTHR21600:SF44">
    <property type="entry name" value="RIBOSOMAL LARGE SUBUNIT PSEUDOURIDINE SYNTHASE D"/>
    <property type="match status" value="1"/>
</dbReference>
<comment type="similarity">
    <text evidence="2 6">Belongs to the pseudouridine synthase RluA family.</text>
</comment>
<comment type="function">
    <text evidence="6">Responsible for synthesis of pseudouridine from uracil.</text>
</comment>
<evidence type="ECO:0000256" key="2">
    <source>
        <dbReference type="ARBA" id="ARBA00010876"/>
    </source>
</evidence>
<dbReference type="SUPFAM" id="SSF55120">
    <property type="entry name" value="Pseudouridine synthase"/>
    <property type="match status" value="1"/>
</dbReference>
<comment type="catalytic activity">
    <reaction evidence="1 6">
        <text>a uridine in RNA = a pseudouridine in RNA</text>
        <dbReference type="Rhea" id="RHEA:48348"/>
        <dbReference type="Rhea" id="RHEA-COMP:12068"/>
        <dbReference type="Rhea" id="RHEA-COMP:12069"/>
        <dbReference type="ChEBI" id="CHEBI:65314"/>
        <dbReference type="ChEBI" id="CHEBI:65315"/>
    </reaction>
</comment>
<dbReference type="PROSITE" id="PS01129">
    <property type="entry name" value="PSI_RLU"/>
    <property type="match status" value="1"/>
</dbReference>
<sequence length="331" mass="37848">MLSKVEQNKNIDCDIANVSEKERDKNEELDVYIVSKEDIGKRLDLYASEKYKDISRSYIQKLIKEDRVLVNSKKEKASYKLSLGDELTILMPEHKDLELIAQNIDLNIIYEDEGLLIVNKEQGMVVHPAPGNPDNTLVNALLYHCGDNLSSLNDRIRPGIVHRIDKDTSGLLVVAKNNVVHESLAKQFAVHSITREYEMLCIGNVNWEKMTVDKPLGRNPKNRLKRAVVEDGRRAVTHFETLKSLNGFTYMKATLETGRTHQIRVHSAFINHPIVGDNLYGYSVKKFSKLKGQMLHARKLGFIHPLTGKYVEFTSELPEHFVKTLNIMRKL</sequence>
<keyword evidence="3 6" id="KW-0413">Isomerase</keyword>
<name>A0A1H8FJI9_9FIRM</name>
<dbReference type="EC" id="5.4.99.-" evidence="6"/>
<keyword evidence="9" id="KW-1185">Reference proteome</keyword>
<dbReference type="STRING" id="215200.SAMN05216454_102141"/>
<feature type="active site" evidence="4">
    <location>
        <position position="165"/>
    </location>
</feature>
<dbReference type="Gene3D" id="3.10.290.10">
    <property type="entry name" value="RNA-binding S4 domain"/>
    <property type="match status" value="1"/>
</dbReference>
<dbReference type="SMART" id="SM00363">
    <property type="entry name" value="S4"/>
    <property type="match status" value="1"/>
</dbReference>
<evidence type="ECO:0000256" key="6">
    <source>
        <dbReference type="RuleBase" id="RU362028"/>
    </source>
</evidence>
<dbReference type="InterPro" id="IPR020103">
    <property type="entry name" value="PsdUridine_synth_cat_dom_sf"/>
</dbReference>
<dbReference type="InterPro" id="IPR006145">
    <property type="entry name" value="PsdUridine_synth_RsuA/RluA"/>
</dbReference>
<gene>
    <name evidence="8" type="ORF">SAMN05216454_102141</name>
</gene>
<dbReference type="Pfam" id="PF01479">
    <property type="entry name" value="S4"/>
    <property type="match status" value="1"/>
</dbReference>
<dbReference type="GO" id="GO:0003723">
    <property type="term" value="F:RNA binding"/>
    <property type="evidence" value="ECO:0007669"/>
    <property type="project" value="UniProtKB-KW"/>
</dbReference>
<keyword evidence="5" id="KW-0694">RNA-binding</keyword>
<dbReference type="InterPro" id="IPR036986">
    <property type="entry name" value="S4_RNA-bd_sf"/>
</dbReference>
<dbReference type="PANTHER" id="PTHR21600">
    <property type="entry name" value="MITOCHONDRIAL RNA PSEUDOURIDINE SYNTHASE"/>
    <property type="match status" value="1"/>
</dbReference>
<reference evidence="8 9" key="1">
    <citation type="submission" date="2016-10" db="EMBL/GenBank/DDBJ databases">
        <authorList>
            <person name="de Groot N.N."/>
        </authorList>
    </citation>
    <scope>NUCLEOTIDE SEQUENCE [LARGE SCALE GENOMIC DNA]</scope>
    <source>
        <strain evidence="8 9">Calf135</strain>
    </source>
</reference>
<accession>A0A1H8FJI9</accession>